<gene>
    <name evidence="2" type="ORF">GWK47_002918</name>
</gene>
<organism evidence="2 3">
    <name type="scientific">Chionoecetes opilio</name>
    <name type="common">Atlantic snow crab</name>
    <name type="synonym">Cancer opilio</name>
    <dbReference type="NCBI Taxonomy" id="41210"/>
    <lineage>
        <taxon>Eukaryota</taxon>
        <taxon>Metazoa</taxon>
        <taxon>Ecdysozoa</taxon>
        <taxon>Arthropoda</taxon>
        <taxon>Crustacea</taxon>
        <taxon>Multicrustacea</taxon>
        <taxon>Malacostraca</taxon>
        <taxon>Eumalacostraca</taxon>
        <taxon>Eucarida</taxon>
        <taxon>Decapoda</taxon>
        <taxon>Pleocyemata</taxon>
        <taxon>Brachyura</taxon>
        <taxon>Eubrachyura</taxon>
        <taxon>Majoidea</taxon>
        <taxon>Majidae</taxon>
        <taxon>Chionoecetes</taxon>
    </lineage>
</organism>
<keyword evidence="1" id="KW-1133">Transmembrane helix</keyword>
<dbReference type="AlphaFoldDB" id="A0A8J5CCY4"/>
<name>A0A8J5CCY4_CHIOP</name>
<sequence length="244" mass="26889">MFGYVSLNRSGFGCPAWLPLPPSSIVASLLLWGLLTLLHLLFPTSSGDRRVPAVAHRETDGPRKPSRFCGKMARWHGVDSLLGRDEEAEYSTTLVSLGPWWEDGHSSKLPDIISSSANYFPTEVRSRGVSTAVMMSRRGSIGRPSSRICWVPVSLGRPCSSSGLLPCWQGRNLPAAGDSRPKSCLHGGHLERGRDGCEPGLNSKSGNANHIRRWVTTNVRDMQGDRQHLFHKLVISDSSRRKHL</sequence>
<reference evidence="2" key="1">
    <citation type="submission" date="2020-07" db="EMBL/GenBank/DDBJ databases">
        <title>The High-quality genome of the commercially important snow crab, Chionoecetes opilio.</title>
        <authorList>
            <person name="Jeong J.-H."/>
            <person name="Ryu S."/>
        </authorList>
    </citation>
    <scope>NUCLEOTIDE SEQUENCE</scope>
    <source>
        <strain evidence="2">MADBK_172401_WGS</strain>
        <tissue evidence="2">Digestive gland</tissue>
    </source>
</reference>
<dbReference type="Proteomes" id="UP000770661">
    <property type="component" value="Unassembled WGS sequence"/>
</dbReference>
<dbReference type="EMBL" id="JACEEZ010025360">
    <property type="protein sequence ID" value="KAG0701625.1"/>
    <property type="molecule type" value="Genomic_DNA"/>
</dbReference>
<evidence type="ECO:0000313" key="3">
    <source>
        <dbReference type="Proteomes" id="UP000770661"/>
    </source>
</evidence>
<dbReference type="OrthoDB" id="512346at2759"/>
<keyword evidence="3" id="KW-1185">Reference proteome</keyword>
<accession>A0A8J5CCY4</accession>
<keyword evidence="1" id="KW-0812">Transmembrane</keyword>
<comment type="caution">
    <text evidence="2">The sequence shown here is derived from an EMBL/GenBank/DDBJ whole genome shotgun (WGS) entry which is preliminary data.</text>
</comment>
<evidence type="ECO:0000256" key="1">
    <source>
        <dbReference type="SAM" id="Phobius"/>
    </source>
</evidence>
<evidence type="ECO:0000313" key="2">
    <source>
        <dbReference type="EMBL" id="KAG0701625.1"/>
    </source>
</evidence>
<keyword evidence="1" id="KW-0472">Membrane</keyword>
<feature type="transmembrane region" description="Helical" evidence="1">
    <location>
        <begin position="20"/>
        <end position="42"/>
    </location>
</feature>
<proteinExistence type="predicted"/>
<protein>
    <submittedName>
        <fullName evidence="2">Uncharacterized protein</fullName>
    </submittedName>
</protein>